<accession>A0ABP9MT20</accession>
<dbReference type="EMBL" id="BAABHX010000008">
    <property type="protein sequence ID" value="GAA5100055.1"/>
    <property type="molecule type" value="Genomic_DNA"/>
</dbReference>
<comment type="caution">
    <text evidence="1">The sequence shown here is derived from an EMBL/GenBank/DDBJ whole genome shotgun (WGS) entry which is preliminary data.</text>
</comment>
<evidence type="ECO:0000313" key="2">
    <source>
        <dbReference type="Proteomes" id="UP001500353"/>
    </source>
</evidence>
<organism evidence="1 2">
    <name type="scientific">Chryseobacterium ginsengisoli</name>
    <dbReference type="NCBI Taxonomy" id="363853"/>
    <lineage>
        <taxon>Bacteria</taxon>
        <taxon>Pseudomonadati</taxon>
        <taxon>Bacteroidota</taxon>
        <taxon>Flavobacteriia</taxon>
        <taxon>Flavobacteriales</taxon>
        <taxon>Weeksellaceae</taxon>
        <taxon>Chryseobacterium group</taxon>
        <taxon>Chryseobacterium</taxon>
    </lineage>
</organism>
<reference evidence="2" key="1">
    <citation type="journal article" date="2019" name="Int. J. Syst. Evol. Microbiol.">
        <title>The Global Catalogue of Microorganisms (GCM) 10K type strain sequencing project: providing services to taxonomists for standard genome sequencing and annotation.</title>
        <authorList>
            <consortium name="The Broad Institute Genomics Platform"/>
            <consortium name="The Broad Institute Genome Sequencing Center for Infectious Disease"/>
            <person name="Wu L."/>
            <person name="Ma J."/>
        </authorList>
    </citation>
    <scope>NUCLEOTIDE SEQUENCE [LARGE SCALE GENOMIC DNA]</scope>
    <source>
        <strain evidence="2">JCM 18019</strain>
    </source>
</reference>
<keyword evidence="2" id="KW-1185">Reference proteome</keyword>
<gene>
    <name evidence="1" type="ORF">GCM10023210_38130</name>
</gene>
<sequence>MRQKNKINFVKEKFSGKENLVFEKENPTKNKINTKIGKKLSFIFAPINKDNNTPKIKYPYINTDILFRLLI</sequence>
<dbReference type="Proteomes" id="UP001500353">
    <property type="component" value="Unassembled WGS sequence"/>
</dbReference>
<evidence type="ECO:0000313" key="1">
    <source>
        <dbReference type="EMBL" id="GAA5100055.1"/>
    </source>
</evidence>
<dbReference type="RefSeq" id="WP_345207609.1">
    <property type="nucleotide sequence ID" value="NZ_BAABHX010000008.1"/>
</dbReference>
<proteinExistence type="predicted"/>
<protein>
    <submittedName>
        <fullName evidence="1">Uncharacterized protein</fullName>
    </submittedName>
</protein>
<name>A0ABP9MT20_9FLAO</name>